<reference evidence="1 2" key="1">
    <citation type="submission" date="2023-07" db="EMBL/GenBank/DDBJ databases">
        <title>Genomic Encyclopedia of Type Strains, Phase IV (KMG-IV): sequencing the most valuable type-strain genomes for metagenomic binning, comparative biology and taxonomic classification.</title>
        <authorList>
            <person name="Goeker M."/>
        </authorList>
    </citation>
    <scope>NUCLEOTIDE SEQUENCE [LARGE SCALE GENOMIC DNA]</scope>
    <source>
        <strain evidence="1 2">DSM 23494</strain>
    </source>
</reference>
<sequence>MITLKKNMEFKIKDGFSPNICLSESLKILDITDCSIIIQMNKSNRRGVFPSDYFYYWLNKGALVEIKDHQKRIS</sequence>
<evidence type="ECO:0000313" key="1">
    <source>
        <dbReference type="EMBL" id="MDQ0269705.1"/>
    </source>
</evidence>
<keyword evidence="2" id="KW-1185">Reference proteome</keyword>
<accession>A0ABU0AI04</accession>
<dbReference type="EMBL" id="JAUSUB010000005">
    <property type="protein sequence ID" value="MDQ0269705.1"/>
    <property type="molecule type" value="Genomic_DNA"/>
</dbReference>
<name>A0ABU0AI04_9BACI</name>
<dbReference type="Proteomes" id="UP001238088">
    <property type="component" value="Unassembled WGS sequence"/>
</dbReference>
<proteinExistence type="predicted"/>
<gene>
    <name evidence="1" type="ORF">J2S17_001577</name>
</gene>
<comment type="caution">
    <text evidence="1">The sequence shown here is derived from an EMBL/GenBank/DDBJ whole genome shotgun (WGS) entry which is preliminary data.</text>
</comment>
<dbReference type="RefSeq" id="WP_307473491.1">
    <property type="nucleotide sequence ID" value="NZ_JAUSUB010000005.1"/>
</dbReference>
<organism evidence="1 2">
    <name type="scientific">Cytobacillus purgationiresistens</name>
    <dbReference type="NCBI Taxonomy" id="863449"/>
    <lineage>
        <taxon>Bacteria</taxon>
        <taxon>Bacillati</taxon>
        <taxon>Bacillota</taxon>
        <taxon>Bacilli</taxon>
        <taxon>Bacillales</taxon>
        <taxon>Bacillaceae</taxon>
        <taxon>Cytobacillus</taxon>
    </lineage>
</organism>
<protein>
    <submittedName>
        <fullName evidence="1">Uncharacterized protein</fullName>
    </submittedName>
</protein>
<evidence type="ECO:0000313" key="2">
    <source>
        <dbReference type="Proteomes" id="UP001238088"/>
    </source>
</evidence>